<comment type="similarity">
    <text evidence="1">Belongs to the UPF0213 family.</text>
</comment>
<evidence type="ECO:0000313" key="3">
    <source>
        <dbReference type="EMBL" id="AYG95852.1"/>
    </source>
</evidence>
<dbReference type="PANTHER" id="PTHR34477">
    <property type="entry name" value="UPF0213 PROTEIN YHBQ"/>
    <property type="match status" value="1"/>
</dbReference>
<accession>A0A494RP76</accession>
<evidence type="ECO:0000259" key="2">
    <source>
        <dbReference type="PROSITE" id="PS50164"/>
    </source>
</evidence>
<name>A0A494RP76_9CAUL</name>
<keyword evidence="4" id="KW-1185">Reference proteome</keyword>
<dbReference type="Proteomes" id="UP000276984">
    <property type="component" value="Chromosome"/>
</dbReference>
<dbReference type="InterPro" id="IPR000305">
    <property type="entry name" value="GIY-YIG_endonuc"/>
</dbReference>
<dbReference type="RefSeq" id="WP_121482986.1">
    <property type="nucleotide sequence ID" value="NZ_CP032707.1"/>
</dbReference>
<dbReference type="PROSITE" id="PS50164">
    <property type="entry name" value="GIY_YIG"/>
    <property type="match status" value="1"/>
</dbReference>
<feature type="domain" description="GIY-YIG" evidence="2">
    <location>
        <begin position="1"/>
        <end position="77"/>
    </location>
</feature>
<dbReference type="AlphaFoldDB" id="A0A494RP76"/>
<dbReference type="EMBL" id="CP032707">
    <property type="protein sequence ID" value="AYG95852.1"/>
    <property type="molecule type" value="Genomic_DNA"/>
</dbReference>
<dbReference type="PANTHER" id="PTHR34477:SF5">
    <property type="entry name" value="BSL5627 PROTEIN"/>
    <property type="match status" value="1"/>
</dbReference>
<evidence type="ECO:0000256" key="1">
    <source>
        <dbReference type="ARBA" id="ARBA00007435"/>
    </source>
</evidence>
<evidence type="ECO:0000313" key="4">
    <source>
        <dbReference type="Proteomes" id="UP000276984"/>
    </source>
</evidence>
<reference evidence="3 4" key="1">
    <citation type="submission" date="2018-10" db="EMBL/GenBank/DDBJ databases">
        <title>Complete genome sequence of Brevundimonas naejangsanensis BRV3.</title>
        <authorList>
            <person name="Berrios L."/>
            <person name="Ely B."/>
        </authorList>
    </citation>
    <scope>NUCLEOTIDE SEQUENCE [LARGE SCALE GENOMIC DNA]</scope>
    <source>
        <strain evidence="3 4">BRV3</strain>
    </source>
</reference>
<dbReference type="OrthoDB" id="287318at2"/>
<dbReference type="CDD" id="cd10448">
    <property type="entry name" value="GIY-YIG_unchar_3"/>
    <property type="match status" value="1"/>
</dbReference>
<proteinExistence type="inferred from homology"/>
<dbReference type="Gene3D" id="3.40.1440.10">
    <property type="entry name" value="GIY-YIG endonuclease"/>
    <property type="match status" value="1"/>
</dbReference>
<dbReference type="Pfam" id="PF01541">
    <property type="entry name" value="GIY-YIG"/>
    <property type="match status" value="1"/>
</dbReference>
<gene>
    <name evidence="3" type="ORF">D8I30_12225</name>
</gene>
<sequence>MAFYVYIVASRRNGTLYIGSTDDLIARISQHKAGSFGGFTAQHGVTCLVWFEAHGSREEAFQRERQLKKWKRRWKLQLIEETNPEWLDLFDSIRLGGLKDASDWVPACAGTSGKERDPE</sequence>
<dbReference type="InterPro" id="IPR035901">
    <property type="entry name" value="GIY-YIG_endonuc_sf"/>
</dbReference>
<protein>
    <submittedName>
        <fullName evidence="3">GIY-YIG nuclease family protein</fullName>
    </submittedName>
</protein>
<organism evidence="3 4">
    <name type="scientific">Brevundimonas naejangsanensis</name>
    <dbReference type="NCBI Taxonomy" id="588932"/>
    <lineage>
        <taxon>Bacteria</taxon>
        <taxon>Pseudomonadati</taxon>
        <taxon>Pseudomonadota</taxon>
        <taxon>Alphaproteobacteria</taxon>
        <taxon>Caulobacterales</taxon>
        <taxon>Caulobacteraceae</taxon>
        <taxon>Brevundimonas</taxon>
    </lineage>
</organism>
<dbReference type="SUPFAM" id="SSF82771">
    <property type="entry name" value="GIY-YIG endonuclease"/>
    <property type="match status" value="1"/>
</dbReference>
<dbReference type="InterPro" id="IPR050190">
    <property type="entry name" value="UPF0213_domain"/>
</dbReference>